<evidence type="ECO:0000256" key="3">
    <source>
        <dbReference type="ARBA" id="ARBA00022692"/>
    </source>
</evidence>
<dbReference type="InterPro" id="IPR001123">
    <property type="entry name" value="LeuE-type"/>
</dbReference>
<keyword evidence="3 6" id="KW-0812">Transmembrane</keyword>
<dbReference type="AlphaFoldDB" id="A0A934IUJ0"/>
<organism evidence="7 8">
    <name type="scientific">Acuticoccus mangrovi</name>
    <dbReference type="NCBI Taxonomy" id="2796142"/>
    <lineage>
        <taxon>Bacteria</taxon>
        <taxon>Pseudomonadati</taxon>
        <taxon>Pseudomonadota</taxon>
        <taxon>Alphaproteobacteria</taxon>
        <taxon>Hyphomicrobiales</taxon>
        <taxon>Amorphaceae</taxon>
        <taxon>Acuticoccus</taxon>
    </lineage>
</organism>
<dbReference type="RefSeq" id="WP_198884196.1">
    <property type="nucleotide sequence ID" value="NZ_JAEKJA010000026.1"/>
</dbReference>
<dbReference type="GO" id="GO:0005886">
    <property type="term" value="C:plasma membrane"/>
    <property type="evidence" value="ECO:0007669"/>
    <property type="project" value="UniProtKB-SubCell"/>
</dbReference>
<reference evidence="7" key="1">
    <citation type="submission" date="2020-12" db="EMBL/GenBank/DDBJ databases">
        <title>Bacterial taxonomy.</title>
        <authorList>
            <person name="Pan X."/>
        </authorList>
    </citation>
    <scope>NUCLEOTIDE SEQUENCE</scope>
    <source>
        <strain evidence="7">B2012</strain>
    </source>
</reference>
<comment type="subcellular location">
    <subcellularLocation>
        <location evidence="1">Cell membrane</location>
        <topology evidence="1">Multi-pass membrane protein</topology>
    </subcellularLocation>
</comment>
<dbReference type="EMBL" id="JAEKJA010000026">
    <property type="protein sequence ID" value="MBJ3778290.1"/>
    <property type="molecule type" value="Genomic_DNA"/>
</dbReference>
<accession>A0A934IUJ0</accession>
<feature type="transmembrane region" description="Helical" evidence="6">
    <location>
        <begin position="155"/>
        <end position="177"/>
    </location>
</feature>
<protein>
    <submittedName>
        <fullName evidence="7">LysE family transporter</fullName>
    </submittedName>
</protein>
<dbReference type="PANTHER" id="PTHR30086:SF20">
    <property type="entry name" value="ARGININE EXPORTER PROTEIN ARGO-RELATED"/>
    <property type="match status" value="1"/>
</dbReference>
<evidence type="ECO:0000256" key="5">
    <source>
        <dbReference type="ARBA" id="ARBA00023136"/>
    </source>
</evidence>
<comment type="caution">
    <text evidence="7">The sequence shown here is derived from an EMBL/GenBank/DDBJ whole genome shotgun (WGS) entry which is preliminary data.</text>
</comment>
<evidence type="ECO:0000256" key="1">
    <source>
        <dbReference type="ARBA" id="ARBA00004651"/>
    </source>
</evidence>
<feature type="transmembrane region" description="Helical" evidence="6">
    <location>
        <begin position="40"/>
        <end position="63"/>
    </location>
</feature>
<name>A0A934IUJ0_9HYPH</name>
<evidence type="ECO:0000256" key="6">
    <source>
        <dbReference type="SAM" id="Phobius"/>
    </source>
</evidence>
<evidence type="ECO:0000256" key="4">
    <source>
        <dbReference type="ARBA" id="ARBA00022989"/>
    </source>
</evidence>
<feature type="transmembrane region" description="Helical" evidence="6">
    <location>
        <begin position="6"/>
        <end position="28"/>
    </location>
</feature>
<sequence length="216" mass="22611">MTPLAFIALGMLGGLFVTAPLGPVNVMIMQRALRYGFATGLAAGIGAALADVIFATAAAFSVSTVSEFVEGHSRLIQLIGGLLVMAFGARILWRQPGFGHPLPPEGRRKGTMEVASTTFILTITNPATIFGFIAYFGALGEWAPANDDVLGTAQLVLGVAIGTVAWWSGVSALVTRLRVHLTEARLAKVNVVAGAILVGFGALILGRLSVTYFRLL</sequence>
<dbReference type="GO" id="GO:0015171">
    <property type="term" value="F:amino acid transmembrane transporter activity"/>
    <property type="evidence" value="ECO:0007669"/>
    <property type="project" value="TreeGrafter"/>
</dbReference>
<feature type="transmembrane region" description="Helical" evidence="6">
    <location>
        <begin position="114"/>
        <end position="135"/>
    </location>
</feature>
<dbReference type="PANTHER" id="PTHR30086">
    <property type="entry name" value="ARGININE EXPORTER PROTEIN ARGO"/>
    <property type="match status" value="1"/>
</dbReference>
<feature type="transmembrane region" description="Helical" evidence="6">
    <location>
        <begin position="189"/>
        <end position="210"/>
    </location>
</feature>
<keyword evidence="2" id="KW-1003">Cell membrane</keyword>
<evidence type="ECO:0000313" key="7">
    <source>
        <dbReference type="EMBL" id="MBJ3778290.1"/>
    </source>
</evidence>
<dbReference type="Pfam" id="PF01810">
    <property type="entry name" value="LysE"/>
    <property type="match status" value="1"/>
</dbReference>
<evidence type="ECO:0000256" key="2">
    <source>
        <dbReference type="ARBA" id="ARBA00022475"/>
    </source>
</evidence>
<proteinExistence type="predicted"/>
<gene>
    <name evidence="7" type="ORF">JCR33_21505</name>
</gene>
<dbReference type="Proteomes" id="UP000609531">
    <property type="component" value="Unassembled WGS sequence"/>
</dbReference>
<keyword evidence="8" id="KW-1185">Reference proteome</keyword>
<feature type="transmembrane region" description="Helical" evidence="6">
    <location>
        <begin position="75"/>
        <end position="93"/>
    </location>
</feature>
<keyword evidence="5 6" id="KW-0472">Membrane</keyword>
<evidence type="ECO:0000313" key="8">
    <source>
        <dbReference type="Proteomes" id="UP000609531"/>
    </source>
</evidence>
<keyword evidence="4 6" id="KW-1133">Transmembrane helix</keyword>